<protein>
    <submittedName>
        <fullName evidence="1">Uncharacterized protein</fullName>
    </submittedName>
</protein>
<name>A0ABP6Z457_9ACTN</name>
<accession>A0ABP6Z457</accession>
<proteinExistence type="predicted"/>
<dbReference type="EMBL" id="BAAAZO010000001">
    <property type="protein sequence ID" value="GAA3596595.1"/>
    <property type="molecule type" value="Genomic_DNA"/>
</dbReference>
<organism evidence="1 2">
    <name type="scientific">Kineosporia mesophila</name>
    <dbReference type="NCBI Taxonomy" id="566012"/>
    <lineage>
        <taxon>Bacteria</taxon>
        <taxon>Bacillati</taxon>
        <taxon>Actinomycetota</taxon>
        <taxon>Actinomycetes</taxon>
        <taxon>Kineosporiales</taxon>
        <taxon>Kineosporiaceae</taxon>
        <taxon>Kineosporia</taxon>
    </lineage>
</organism>
<keyword evidence="2" id="KW-1185">Reference proteome</keyword>
<evidence type="ECO:0000313" key="1">
    <source>
        <dbReference type="EMBL" id="GAA3596595.1"/>
    </source>
</evidence>
<comment type="caution">
    <text evidence="1">The sequence shown here is derived from an EMBL/GenBank/DDBJ whole genome shotgun (WGS) entry which is preliminary data.</text>
</comment>
<dbReference type="RefSeq" id="WP_231487867.1">
    <property type="nucleotide sequence ID" value="NZ_BAAAZO010000001.1"/>
</dbReference>
<sequence length="218" mass="24605">MFDEKIGLTGTSPAMIKAAEDLVDRIQQIVWDIEYDDDGKDPVTSRVLLMREHLRRSAVWCTTIESHLPEGRVHRQWYFRDLAQLVAPGIRAEQATLDRFRAHWAGRISGVHTINSIYQALHWSALSASGDPRYDNVAHQLGPDADPYEPLLRFFERGGAYSLAGGGEIDIDFYTGFRPGQTQDVLAHEPLHDLSQENLDRIDGFRWVAPGPSQPLLS</sequence>
<evidence type="ECO:0000313" key="2">
    <source>
        <dbReference type="Proteomes" id="UP001501074"/>
    </source>
</evidence>
<gene>
    <name evidence="1" type="ORF">GCM10022223_09800</name>
</gene>
<dbReference type="Proteomes" id="UP001501074">
    <property type="component" value="Unassembled WGS sequence"/>
</dbReference>
<reference evidence="2" key="1">
    <citation type="journal article" date="2019" name="Int. J. Syst. Evol. Microbiol.">
        <title>The Global Catalogue of Microorganisms (GCM) 10K type strain sequencing project: providing services to taxonomists for standard genome sequencing and annotation.</title>
        <authorList>
            <consortium name="The Broad Institute Genomics Platform"/>
            <consortium name="The Broad Institute Genome Sequencing Center for Infectious Disease"/>
            <person name="Wu L."/>
            <person name="Ma J."/>
        </authorList>
    </citation>
    <scope>NUCLEOTIDE SEQUENCE [LARGE SCALE GENOMIC DNA]</scope>
    <source>
        <strain evidence="2">JCM 16902</strain>
    </source>
</reference>